<evidence type="ECO:0000313" key="2">
    <source>
        <dbReference type="Proteomes" id="UP000289738"/>
    </source>
</evidence>
<comment type="caution">
    <text evidence="1">The sequence shown here is derived from an EMBL/GenBank/DDBJ whole genome shotgun (WGS) entry which is preliminary data.</text>
</comment>
<gene>
    <name evidence="1" type="ORF">Ahy_B10g104832</name>
</gene>
<dbReference type="AlphaFoldDB" id="A0A444X6K6"/>
<keyword evidence="2" id="KW-1185">Reference proteome</keyword>
<dbReference type="STRING" id="3818.A0A444X6K6"/>
<name>A0A444X6K6_ARAHY</name>
<proteinExistence type="predicted"/>
<organism evidence="1 2">
    <name type="scientific">Arachis hypogaea</name>
    <name type="common">Peanut</name>
    <dbReference type="NCBI Taxonomy" id="3818"/>
    <lineage>
        <taxon>Eukaryota</taxon>
        <taxon>Viridiplantae</taxon>
        <taxon>Streptophyta</taxon>
        <taxon>Embryophyta</taxon>
        <taxon>Tracheophyta</taxon>
        <taxon>Spermatophyta</taxon>
        <taxon>Magnoliopsida</taxon>
        <taxon>eudicotyledons</taxon>
        <taxon>Gunneridae</taxon>
        <taxon>Pentapetalae</taxon>
        <taxon>rosids</taxon>
        <taxon>fabids</taxon>
        <taxon>Fabales</taxon>
        <taxon>Fabaceae</taxon>
        <taxon>Papilionoideae</taxon>
        <taxon>50 kb inversion clade</taxon>
        <taxon>dalbergioids sensu lato</taxon>
        <taxon>Dalbergieae</taxon>
        <taxon>Pterocarpus clade</taxon>
        <taxon>Arachis</taxon>
    </lineage>
</organism>
<dbReference type="Proteomes" id="UP000289738">
    <property type="component" value="Chromosome B10"/>
</dbReference>
<dbReference type="EMBL" id="SDMP01000020">
    <property type="protein sequence ID" value="RYQ85307.1"/>
    <property type="molecule type" value="Genomic_DNA"/>
</dbReference>
<reference evidence="1 2" key="1">
    <citation type="submission" date="2019-01" db="EMBL/GenBank/DDBJ databases">
        <title>Sequencing of cultivated peanut Arachis hypogaea provides insights into genome evolution and oil improvement.</title>
        <authorList>
            <person name="Chen X."/>
        </authorList>
    </citation>
    <scope>NUCLEOTIDE SEQUENCE [LARGE SCALE GENOMIC DNA]</scope>
    <source>
        <strain evidence="2">cv. Fuhuasheng</strain>
        <tissue evidence="1">Leaves</tissue>
    </source>
</reference>
<evidence type="ECO:0000313" key="1">
    <source>
        <dbReference type="EMBL" id="RYQ85307.1"/>
    </source>
</evidence>
<accession>A0A444X6K6</accession>
<protein>
    <submittedName>
        <fullName evidence="1">Uncharacterized protein</fullName>
    </submittedName>
</protein>
<sequence length="102" mass="11791">MHAMRSDSASTRTPLTNVTHGVVYDQKTVDGVVYDFFKDACYALGLLQNDREFIDAISEAGTWHSATFLRRLFVVLLTSNNMSRPDFDWQKTWNFHSHDVLY</sequence>